<evidence type="ECO:0000259" key="1">
    <source>
        <dbReference type="Pfam" id="PF01609"/>
    </source>
</evidence>
<dbReference type="OrthoDB" id="2665198at2"/>
<organism evidence="2 3">
    <name type="scientific">Hymenobacter swuensis DY53</name>
    <dbReference type="NCBI Taxonomy" id="1227739"/>
    <lineage>
        <taxon>Bacteria</taxon>
        <taxon>Pseudomonadati</taxon>
        <taxon>Bacteroidota</taxon>
        <taxon>Cytophagia</taxon>
        <taxon>Cytophagales</taxon>
        <taxon>Hymenobacteraceae</taxon>
        <taxon>Hymenobacter</taxon>
    </lineage>
</organism>
<protein>
    <recommendedName>
        <fullName evidence="1">Transposase IS4-like domain-containing protein</fullName>
    </recommendedName>
</protein>
<proteinExistence type="predicted"/>
<dbReference type="GO" id="GO:0006313">
    <property type="term" value="P:DNA transposition"/>
    <property type="evidence" value="ECO:0007669"/>
    <property type="project" value="InterPro"/>
</dbReference>
<dbReference type="GO" id="GO:0003677">
    <property type="term" value="F:DNA binding"/>
    <property type="evidence" value="ECO:0007669"/>
    <property type="project" value="InterPro"/>
</dbReference>
<evidence type="ECO:0000313" key="3">
    <source>
        <dbReference type="Proteomes" id="UP000019423"/>
    </source>
</evidence>
<feature type="domain" description="Transposase IS4-like" evidence="1">
    <location>
        <begin position="2"/>
        <end position="54"/>
    </location>
</feature>
<dbReference type="EMBL" id="CP007145">
    <property type="protein sequence ID" value="AHJ96855.1"/>
    <property type="molecule type" value="Genomic_DNA"/>
</dbReference>
<dbReference type="GO" id="GO:0004803">
    <property type="term" value="F:transposase activity"/>
    <property type="evidence" value="ECO:0007669"/>
    <property type="project" value="InterPro"/>
</dbReference>
<sequence length="54" mass="5608">MVDAQGNCLLLVLTPGEAPESPQLPFLLEGLPEQPGTVVADKAYDTNSVLATLA</sequence>
<reference evidence="2 3" key="1">
    <citation type="submission" date="2014-01" db="EMBL/GenBank/DDBJ databases">
        <title>Complete genome sequence of ionizing-radiation resistance bacterium Hymenobacter swuensis DY53.</title>
        <authorList>
            <person name="Jung J.-H."/>
            <person name="Jeong S.-W."/>
            <person name="Joe M.-H."/>
            <person name="Cho y.-j."/>
            <person name="Kim M.-K."/>
            <person name="Lim S.-Y."/>
        </authorList>
    </citation>
    <scope>NUCLEOTIDE SEQUENCE [LARGE SCALE GENOMIC DNA]</scope>
    <source>
        <strain evidence="2 3">DY53</strain>
    </source>
</reference>
<dbReference type="AlphaFoldDB" id="W8F519"/>
<dbReference type="Pfam" id="PF01609">
    <property type="entry name" value="DDE_Tnp_1"/>
    <property type="match status" value="1"/>
</dbReference>
<name>W8F519_9BACT</name>
<dbReference type="KEGG" id="hsw:Hsw_1260"/>
<keyword evidence="3" id="KW-1185">Reference proteome</keyword>
<gene>
    <name evidence="2" type="ORF">Hsw_1260</name>
</gene>
<dbReference type="PATRIC" id="fig|1227739.3.peg.1499"/>
<dbReference type="InterPro" id="IPR002559">
    <property type="entry name" value="Transposase_11"/>
</dbReference>
<dbReference type="Proteomes" id="UP000019423">
    <property type="component" value="Chromosome"/>
</dbReference>
<dbReference type="STRING" id="1227739.Hsw_1260"/>
<evidence type="ECO:0000313" key="2">
    <source>
        <dbReference type="EMBL" id="AHJ96855.1"/>
    </source>
</evidence>
<accession>W8F519</accession>
<dbReference type="HOGENOM" id="CLU_3044199_0_0_10"/>